<dbReference type="PROSITE" id="PS51891">
    <property type="entry name" value="CENP_V_GFA"/>
    <property type="match status" value="1"/>
</dbReference>
<dbReference type="PANTHER" id="PTHR33337:SF30">
    <property type="entry name" value="DUF636 DOMAIN PROTEIN (AFU_ORTHOLOGUE AFUA_1G03180)"/>
    <property type="match status" value="1"/>
</dbReference>
<dbReference type="GO" id="GO:0046872">
    <property type="term" value="F:metal ion binding"/>
    <property type="evidence" value="ECO:0007669"/>
    <property type="project" value="UniProtKB-KW"/>
</dbReference>
<dbReference type="OrthoDB" id="1601230at2759"/>
<keyword evidence="4" id="KW-0456">Lyase</keyword>
<dbReference type="Proteomes" id="UP000785200">
    <property type="component" value="Unassembled WGS sequence"/>
</dbReference>
<evidence type="ECO:0000313" key="6">
    <source>
        <dbReference type="EMBL" id="KAG0645174.1"/>
    </source>
</evidence>
<reference evidence="6" key="1">
    <citation type="submission" date="2019-07" db="EMBL/GenBank/DDBJ databases">
        <title>Hyphodiscus hymeniophilus genome sequencing and assembly.</title>
        <authorList>
            <person name="Kramer G."/>
            <person name="Nodwell J."/>
        </authorList>
    </citation>
    <scope>NUCLEOTIDE SEQUENCE</scope>
    <source>
        <strain evidence="6">ATCC 34498</strain>
    </source>
</reference>
<proteinExistence type="inferred from homology"/>
<sequence length="141" mass="14893">MTKGSCMCGAVTYEYTGEPAVTALCHCLDCQKWSGGAYTSNVVVPRASFKITQGNTPVVGALKTYDAVGNSGKVNKHFFCSTCGSSLYTELEIMPDVVCIKAGGLDGGAADIGKVGVEFYTKDRVSFAHEIEGAKQEKLFG</sequence>
<name>A0A9P6SJU6_9HELO</name>
<evidence type="ECO:0000256" key="1">
    <source>
        <dbReference type="ARBA" id="ARBA00005495"/>
    </source>
</evidence>
<dbReference type="EMBL" id="VNKQ01000020">
    <property type="protein sequence ID" value="KAG0645174.1"/>
    <property type="molecule type" value="Genomic_DNA"/>
</dbReference>
<dbReference type="SUPFAM" id="SSF51316">
    <property type="entry name" value="Mss4-like"/>
    <property type="match status" value="1"/>
</dbReference>
<accession>A0A9P6SJU6</accession>
<dbReference type="InterPro" id="IPR006913">
    <property type="entry name" value="CENP-V/GFA"/>
</dbReference>
<dbReference type="InterPro" id="IPR011057">
    <property type="entry name" value="Mss4-like_sf"/>
</dbReference>
<evidence type="ECO:0000313" key="7">
    <source>
        <dbReference type="Proteomes" id="UP000785200"/>
    </source>
</evidence>
<keyword evidence="7" id="KW-1185">Reference proteome</keyword>
<comment type="similarity">
    <text evidence="1">Belongs to the Gfa family.</text>
</comment>
<dbReference type="Gene3D" id="3.90.1590.10">
    <property type="entry name" value="glutathione-dependent formaldehyde- activating enzyme (gfa)"/>
    <property type="match status" value="1"/>
</dbReference>
<protein>
    <recommendedName>
        <fullName evidence="5">CENP-V/GFA domain-containing protein</fullName>
    </recommendedName>
</protein>
<dbReference type="GO" id="GO:0016846">
    <property type="term" value="F:carbon-sulfur lyase activity"/>
    <property type="evidence" value="ECO:0007669"/>
    <property type="project" value="InterPro"/>
</dbReference>
<evidence type="ECO:0000256" key="3">
    <source>
        <dbReference type="ARBA" id="ARBA00022833"/>
    </source>
</evidence>
<feature type="domain" description="CENP-V/GFA" evidence="5">
    <location>
        <begin position="2"/>
        <end position="121"/>
    </location>
</feature>
<comment type="caution">
    <text evidence="6">The sequence shown here is derived from an EMBL/GenBank/DDBJ whole genome shotgun (WGS) entry which is preliminary data.</text>
</comment>
<dbReference type="Pfam" id="PF04828">
    <property type="entry name" value="GFA"/>
    <property type="match status" value="1"/>
</dbReference>
<dbReference type="PANTHER" id="PTHR33337">
    <property type="entry name" value="GFA DOMAIN-CONTAINING PROTEIN"/>
    <property type="match status" value="1"/>
</dbReference>
<keyword evidence="2" id="KW-0479">Metal-binding</keyword>
<gene>
    <name evidence="6" type="ORF">D0Z07_9304</name>
</gene>
<evidence type="ECO:0000259" key="5">
    <source>
        <dbReference type="PROSITE" id="PS51891"/>
    </source>
</evidence>
<dbReference type="AlphaFoldDB" id="A0A9P6SJU6"/>
<keyword evidence="3" id="KW-0862">Zinc</keyword>
<evidence type="ECO:0000256" key="4">
    <source>
        <dbReference type="ARBA" id="ARBA00023239"/>
    </source>
</evidence>
<organism evidence="6 7">
    <name type="scientific">Hyphodiscus hymeniophilus</name>
    <dbReference type="NCBI Taxonomy" id="353542"/>
    <lineage>
        <taxon>Eukaryota</taxon>
        <taxon>Fungi</taxon>
        <taxon>Dikarya</taxon>
        <taxon>Ascomycota</taxon>
        <taxon>Pezizomycotina</taxon>
        <taxon>Leotiomycetes</taxon>
        <taxon>Helotiales</taxon>
        <taxon>Hyphodiscaceae</taxon>
        <taxon>Hyphodiscus</taxon>
    </lineage>
</organism>
<evidence type="ECO:0000256" key="2">
    <source>
        <dbReference type="ARBA" id="ARBA00022723"/>
    </source>
</evidence>